<dbReference type="EMBL" id="CP000816">
    <property type="protein sequence ID" value="ABU81291.1"/>
    <property type="molecule type" value="Genomic_DNA"/>
</dbReference>
<dbReference type="Proteomes" id="UP000000262">
    <property type="component" value="Chromosome"/>
</dbReference>
<proteinExistence type="inferred from homology"/>
<dbReference type="KEGG" id="iho:Igni_0107"/>
<dbReference type="GO" id="GO:0005886">
    <property type="term" value="C:plasma membrane"/>
    <property type="evidence" value="ECO:0007669"/>
    <property type="project" value="UniProtKB-SubCell"/>
</dbReference>
<comment type="subcellular location">
    <subcellularLocation>
        <location evidence="5">Cell membrane</location>
        <topology evidence="5">Multi-pass membrane protein</topology>
    </subcellularLocation>
    <subcellularLocation>
        <location evidence="1">Membrane</location>
        <topology evidence="1">Multi-pass membrane protein</topology>
    </subcellularLocation>
</comment>
<dbReference type="PhylomeDB" id="A8A8N9"/>
<feature type="transmembrane region" description="Helical" evidence="5">
    <location>
        <begin position="7"/>
        <end position="31"/>
    </location>
</feature>
<feature type="transmembrane region" description="Helical" evidence="5">
    <location>
        <begin position="103"/>
        <end position="127"/>
    </location>
</feature>
<evidence type="ECO:0000313" key="8">
    <source>
        <dbReference type="Proteomes" id="UP000000262"/>
    </source>
</evidence>
<dbReference type="PROSITE" id="PS50928">
    <property type="entry name" value="ABC_TM1"/>
    <property type="match status" value="1"/>
</dbReference>
<gene>
    <name evidence="7" type="ordered locus">Igni_0107</name>
</gene>
<name>A8A8N9_IGNH4</name>
<dbReference type="GeneID" id="5562818"/>
<dbReference type="PANTHER" id="PTHR42922">
    <property type="entry name" value="PHOSPHATE TRANSPORT SYSTEM PERMEASE PROTEIN PSTA"/>
    <property type="match status" value="1"/>
</dbReference>
<comment type="similarity">
    <text evidence="5">Belongs to the binding-protein-dependent transport system permease family.</text>
</comment>
<keyword evidence="2 5" id="KW-0812">Transmembrane</keyword>
<dbReference type="RefSeq" id="WP_011998143.1">
    <property type="nucleotide sequence ID" value="NC_009776.1"/>
</dbReference>
<feature type="transmembrane region" description="Helical" evidence="5">
    <location>
        <begin position="177"/>
        <end position="202"/>
    </location>
</feature>
<accession>A8A8N9</accession>
<evidence type="ECO:0000256" key="1">
    <source>
        <dbReference type="ARBA" id="ARBA00004141"/>
    </source>
</evidence>
<keyword evidence="4 5" id="KW-0472">Membrane</keyword>
<dbReference type="InterPro" id="IPR000515">
    <property type="entry name" value="MetI-like"/>
</dbReference>
<reference evidence="7 8" key="1">
    <citation type="journal article" date="2008" name="Genome Biol.">
        <title>A genomic analysis of the archaeal system Ignicoccus hospitalis-Nanoarchaeum equitans.</title>
        <authorList>
            <person name="Podar M."/>
            <person name="Anderson I."/>
            <person name="Makarova K.S."/>
            <person name="Elkins J.G."/>
            <person name="Ivanova N."/>
            <person name="Wall M.A."/>
            <person name="Lykidis A."/>
            <person name="Mavromatis K."/>
            <person name="Sun H."/>
            <person name="Hudson M.E."/>
            <person name="Chen W."/>
            <person name="Deciu C."/>
            <person name="Hutchison D."/>
            <person name="Eads J.R."/>
            <person name="Anderson A."/>
            <person name="Fernandes F."/>
            <person name="Szeto E."/>
            <person name="Lapidus A."/>
            <person name="Kyrpides N.C."/>
            <person name="Saier M.H.Jr."/>
            <person name="Richardson P.M."/>
            <person name="Rachel R."/>
            <person name="Huber H."/>
            <person name="Eisen J.A."/>
            <person name="Koonin E.V."/>
            <person name="Keller M."/>
            <person name="Stetter K.O."/>
        </authorList>
    </citation>
    <scope>NUCLEOTIDE SEQUENCE [LARGE SCALE GENOMIC DNA]</scope>
    <source>
        <strain evidence="8">KIN4/I / DSM 18386 / JCM 14125</strain>
    </source>
</reference>
<feature type="transmembrane region" description="Helical" evidence="5">
    <location>
        <begin position="133"/>
        <end position="156"/>
    </location>
</feature>
<dbReference type="OrthoDB" id="11402at2157"/>
<dbReference type="CDD" id="cd06261">
    <property type="entry name" value="TM_PBP2"/>
    <property type="match status" value="1"/>
</dbReference>
<keyword evidence="8" id="KW-1185">Reference proteome</keyword>
<feature type="domain" description="ABC transmembrane type-1" evidence="6">
    <location>
        <begin position="67"/>
        <end position="273"/>
    </location>
</feature>
<dbReference type="PANTHER" id="PTHR42922:SF1">
    <property type="entry name" value="PHOSPHATE TRANSPORT SYSTEM PERMEASE PROTEIN PSTA"/>
    <property type="match status" value="1"/>
</dbReference>
<keyword evidence="3 5" id="KW-1133">Transmembrane helix</keyword>
<dbReference type="STRING" id="453591.Igni_0107"/>
<organism evidence="7 8">
    <name type="scientific">Ignicoccus hospitalis (strain KIN4/I / DSM 18386 / JCM 14125)</name>
    <dbReference type="NCBI Taxonomy" id="453591"/>
    <lineage>
        <taxon>Archaea</taxon>
        <taxon>Thermoproteota</taxon>
        <taxon>Thermoprotei</taxon>
        <taxon>Desulfurococcales</taxon>
        <taxon>Desulfurococcaceae</taxon>
        <taxon>Ignicoccus</taxon>
    </lineage>
</organism>
<keyword evidence="5" id="KW-0813">Transport</keyword>
<dbReference type="GO" id="GO:0055085">
    <property type="term" value="P:transmembrane transport"/>
    <property type="evidence" value="ECO:0007669"/>
    <property type="project" value="InterPro"/>
</dbReference>
<feature type="transmembrane region" description="Helical" evidence="5">
    <location>
        <begin position="63"/>
        <end position="91"/>
    </location>
</feature>
<evidence type="ECO:0000256" key="4">
    <source>
        <dbReference type="ARBA" id="ARBA00023136"/>
    </source>
</evidence>
<evidence type="ECO:0000256" key="3">
    <source>
        <dbReference type="ARBA" id="ARBA00022989"/>
    </source>
</evidence>
<sequence length="279" mass="29907">MRRGAIWIALIYVISLSALGVLIWILGSIAVNGAAVIAKYGTDIFLKDIPPPIFLFEEVEVGIAPAIIGTLMIVGMALLISFPLGFLAGIVISEFGNTRLGRLVENLASTLVEVPTITAGVAIYWTLVVPTGSFSAIAGALALSLIMIPYIALYTAESYRKVPRLIKEGGLALGLKYTTVLFKVIRGLVLPGVVSGVLMALAKGAGEAAPLLFTAGWNDKVTLDPFEPVSTLSVLIYKFGFSSQDLWLEMSWAASFVLVFLIVLPLIILSKLVVKRHEF</sequence>
<dbReference type="InterPro" id="IPR051408">
    <property type="entry name" value="Phosphate_transprt_permease"/>
</dbReference>
<dbReference type="InterPro" id="IPR035906">
    <property type="entry name" value="MetI-like_sf"/>
</dbReference>
<dbReference type="AlphaFoldDB" id="A8A8N9"/>
<dbReference type="SUPFAM" id="SSF161098">
    <property type="entry name" value="MetI-like"/>
    <property type="match status" value="1"/>
</dbReference>
<evidence type="ECO:0000313" key="7">
    <source>
        <dbReference type="EMBL" id="ABU81291.1"/>
    </source>
</evidence>
<protein>
    <submittedName>
        <fullName evidence="7">Binding-protein-dependent transport systems inner membrane component</fullName>
    </submittedName>
</protein>
<evidence type="ECO:0000259" key="6">
    <source>
        <dbReference type="PROSITE" id="PS50928"/>
    </source>
</evidence>
<evidence type="ECO:0000256" key="2">
    <source>
        <dbReference type="ARBA" id="ARBA00022692"/>
    </source>
</evidence>
<dbReference type="Pfam" id="PF00528">
    <property type="entry name" value="BPD_transp_1"/>
    <property type="match status" value="1"/>
</dbReference>
<dbReference type="HOGENOM" id="CLU_033621_2_0_2"/>
<feature type="transmembrane region" description="Helical" evidence="5">
    <location>
        <begin position="252"/>
        <end position="274"/>
    </location>
</feature>
<dbReference type="eggNOG" id="arCOG00168">
    <property type="taxonomic scope" value="Archaea"/>
</dbReference>
<dbReference type="Gene3D" id="1.10.3720.10">
    <property type="entry name" value="MetI-like"/>
    <property type="match status" value="1"/>
</dbReference>
<evidence type="ECO:0000256" key="5">
    <source>
        <dbReference type="RuleBase" id="RU363032"/>
    </source>
</evidence>